<dbReference type="EMBL" id="CP051680">
    <property type="protein sequence ID" value="QJD82509.1"/>
    <property type="molecule type" value="Genomic_DNA"/>
</dbReference>
<dbReference type="KEGG" id="cheb:HH215_04430"/>
<organism evidence="2 3">
    <name type="scientific">Cohnella herbarum</name>
    <dbReference type="NCBI Taxonomy" id="2728023"/>
    <lineage>
        <taxon>Bacteria</taxon>
        <taxon>Bacillati</taxon>
        <taxon>Bacillota</taxon>
        <taxon>Bacilli</taxon>
        <taxon>Bacillales</taxon>
        <taxon>Paenibacillaceae</taxon>
        <taxon>Cohnella</taxon>
    </lineage>
</organism>
<dbReference type="AlphaFoldDB" id="A0A7Z2VG78"/>
<dbReference type="RefSeq" id="WP_169278808.1">
    <property type="nucleotide sequence ID" value="NZ_CP051680.1"/>
</dbReference>
<reference evidence="2 3" key="1">
    <citation type="submission" date="2020-04" db="EMBL/GenBank/DDBJ databases">
        <title>Genome sequencing of novel species.</title>
        <authorList>
            <person name="Heo J."/>
            <person name="Kim S.-J."/>
            <person name="Kim J.-S."/>
            <person name="Hong S.-B."/>
            <person name="Kwon S.-W."/>
        </authorList>
    </citation>
    <scope>NUCLEOTIDE SEQUENCE [LARGE SCALE GENOMIC DNA]</scope>
    <source>
        <strain evidence="2 3">MFER-1</strain>
    </source>
</reference>
<accession>A0A7Z2VG78</accession>
<gene>
    <name evidence="2" type="ORF">HH215_04430</name>
</gene>
<protein>
    <submittedName>
        <fullName evidence="2">Uncharacterized protein</fullName>
    </submittedName>
</protein>
<evidence type="ECO:0000313" key="3">
    <source>
        <dbReference type="Proteomes" id="UP000502248"/>
    </source>
</evidence>
<evidence type="ECO:0000256" key="1">
    <source>
        <dbReference type="SAM" id="SignalP"/>
    </source>
</evidence>
<feature type="signal peptide" evidence="1">
    <location>
        <begin position="1"/>
        <end position="28"/>
    </location>
</feature>
<dbReference type="Proteomes" id="UP000502248">
    <property type="component" value="Chromosome"/>
</dbReference>
<keyword evidence="3" id="KW-1185">Reference proteome</keyword>
<feature type="chain" id="PRO_5031266741" evidence="1">
    <location>
        <begin position="29"/>
        <end position="232"/>
    </location>
</feature>
<proteinExistence type="predicted"/>
<name>A0A7Z2VG78_9BACL</name>
<evidence type="ECO:0000313" key="2">
    <source>
        <dbReference type="EMBL" id="QJD82509.1"/>
    </source>
</evidence>
<keyword evidence="1" id="KW-0732">Signal</keyword>
<sequence>MKNTTMFKRIAMSTMLMSAIAAPAFANAASNPMADVLPAATIKTDKVAKLVPALKTIQFADPLEAARLYAPETLEDWKVTLDKYNKLNKISEGRTISLVDAKGTIKLSDNVANEIKVVDSVKATAASVSMEKIDLGQYEIKELPSIKPAPGSDVTITLSKNTTGSTVGTKATRIDAIKLNTASAAAVSATDSSPIFSGQVALSKALESKDAATIKPVLADLLQAYKDEVAKQ</sequence>